<protein>
    <submittedName>
        <fullName evidence="1">Uncharacterized protein</fullName>
    </submittedName>
</protein>
<evidence type="ECO:0000313" key="1">
    <source>
        <dbReference type="EMBL" id="PAV67995.1"/>
    </source>
</evidence>
<sequence length="175" mass="19116">MNAWVSRRSSPCPRSPLIAPIGGELQPLVTFGLGADVQAHIAQGTRHLERVDHRHQFVRQWRQGVDQRRQRCQVEPVSLHLPAFLGWALPRTLSQLQVRLPTRLAKRHGQRVDSDVKALVLSLEPGRQRQVVHGDGLAPGLYTSVAPGLGCGAAVQAHRQGLAVGQRGAQINALA</sequence>
<accession>A0A2A2K241</accession>
<dbReference type="EMBL" id="LIAE01009850">
    <property type="protein sequence ID" value="PAV67995.1"/>
    <property type="molecule type" value="Genomic_DNA"/>
</dbReference>
<gene>
    <name evidence="1" type="ORF">WR25_25658</name>
</gene>
<comment type="caution">
    <text evidence="1">The sequence shown here is derived from an EMBL/GenBank/DDBJ whole genome shotgun (WGS) entry which is preliminary data.</text>
</comment>
<reference evidence="1" key="1">
    <citation type="journal article" date="2017" name="Curr. Biol.">
        <title>Genome architecture and evolution of a unichromosomal asexual nematode.</title>
        <authorList>
            <person name="Fradin H."/>
            <person name="Zegar C."/>
            <person name="Gutwein M."/>
            <person name="Lucas J."/>
            <person name="Kovtun M."/>
            <person name="Corcoran D."/>
            <person name="Baugh L.R."/>
            <person name="Kiontke K."/>
            <person name="Gunsalus K."/>
            <person name="Fitch D.H."/>
            <person name="Piano F."/>
        </authorList>
    </citation>
    <scope>NUCLEOTIDE SEQUENCE [LARGE SCALE GENOMIC DNA]</scope>
    <source>
        <strain evidence="1">PF1309</strain>
    </source>
</reference>
<dbReference type="AlphaFoldDB" id="A0A2A2K241"/>
<name>A0A2A2K241_9BILA</name>
<organism evidence="1 2">
    <name type="scientific">Diploscapter pachys</name>
    <dbReference type="NCBI Taxonomy" id="2018661"/>
    <lineage>
        <taxon>Eukaryota</taxon>
        <taxon>Metazoa</taxon>
        <taxon>Ecdysozoa</taxon>
        <taxon>Nematoda</taxon>
        <taxon>Chromadorea</taxon>
        <taxon>Rhabditida</taxon>
        <taxon>Rhabditina</taxon>
        <taxon>Rhabditomorpha</taxon>
        <taxon>Rhabditoidea</taxon>
        <taxon>Rhabditidae</taxon>
        <taxon>Diploscapter</taxon>
    </lineage>
</organism>
<dbReference type="Proteomes" id="UP000218231">
    <property type="component" value="Unassembled WGS sequence"/>
</dbReference>
<evidence type="ECO:0000313" key="2">
    <source>
        <dbReference type="Proteomes" id="UP000218231"/>
    </source>
</evidence>
<proteinExistence type="predicted"/>
<keyword evidence="2" id="KW-1185">Reference proteome</keyword>